<evidence type="ECO:0000313" key="2">
    <source>
        <dbReference type="EMBL" id="KAF2075737.1"/>
    </source>
</evidence>
<evidence type="ECO:0000256" key="1">
    <source>
        <dbReference type="SAM" id="Coils"/>
    </source>
</evidence>
<keyword evidence="1" id="KW-0175">Coiled coil</keyword>
<gene>
    <name evidence="2" type="ORF">CYY_002980</name>
</gene>
<proteinExistence type="predicted"/>
<feature type="coiled-coil region" evidence="1">
    <location>
        <begin position="162"/>
        <end position="273"/>
    </location>
</feature>
<name>A0A8J4V6D7_9MYCE</name>
<dbReference type="EMBL" id="AJWJ01000088">
    <property type="protein sequence ID" value="KAF2075737.1"/>
    <property type="molecule type" value="Genomic_DNA"/>
</dbReference>
<dbReference type="Proteomes" id="UP000695562">
    <property type="component" value="Unassembled WGS sequence"/>
</dbReference>
<dbReference type="AlphaFoldDB" id="A0A8J4V6D7"/>
<protein>
    <submittedName>
        <fullName evidence="2">Uncharacterized protein</fullName>
    </submittedName>
</protein>
<comment type="caution">
    <text evidence="2">The sequence shown here is derived from an EMBL/GenBank/DDBJ whole genome shotgun (WGS) entry which is preliminary data.</text>
</comment>
<sequence>MTKEEVIQHKDQTVDHHIETDEGYEKRIAQLEEYLDTEKEIPIGNLISQDKPLEEKLIFQEDQNQHLRSLLNKSNQEYIINIEKSKEASESRERVFLQTICEIKTDLEILKQQNINERNSTQLQISQILKFIEKQFTIDKTQELNKENISLKKSKEESISRENQFLMTIQELNKKNDELETKLDQLKKENQEQTNQFTHTISENNKLVQEQVYINQQLEMKFRQTLIEKEQEANQLIAEMKIQNEYQKIQIKEKKEKEELERIGNEMKDYIKTHFPRPDVTKERINAFYDFIADDNDNSA</sequence>
<reference evidence="2" key="1">
    <citation type="submission" date="2020-01" db="EMBL/GenBank/DDBJ databases">
        <title>Development of genomics and gene disruption for Polysphondylium violaceum indicates a role for the polyketide synthase stlB in stalk morphogenesis.</title>
        <authorList>
            <person name="Narita B."/>
            <person name="Kawabe Y."/>
            <person name="Kin K."/>
            <person name="Saito T."/>
            <person name="Gibbs R."/>
            <person name="Kuspa A."/>
            <person name="Muzny D."/>
            <person name="Queller D."/>
            <person name="Richards S."/>
            <person name="Strassman J."/>
            <person name="Sucgang R."/>
            <person name="Worley K."/>
            <person name="Schaap P."/>
        </authorList>
    </citation>
    <scope>NUCLEOTIDE SEQUENCE</scope>
    <source>
        <strain evidence="2">QSvi11</strain>
    </source>
</reference>
<accession>A0A8J4V6D7</accession>
<keyword evidence="3" id="KW-1185">Reference proteome</keyword>
<evidence type="ECO:0000313" key="3">
    <source>
        <dbReference type="Proteomes" id="UP000695562"/>
    </source>
</evidence>
<organism evidence="2 3">
    <name type="scientific">Polysphondylium violaceum</name>
    <dbReference type="NCBI Taxonomy" id="133409"/>
    <lineage>
        <taxon>Eukaryota</taxon>
        <taxon>Amoebozoa</taxon>
        <taxon>Evosea</taxon>
        <taxon>Eumycetozoa</taxon>
        <taxon>Dictyostelia</taxon>
        <taxon>Dictyosteliales</taxon>
        <taxon>Dictyosteliaceae</taxon>
        <taxon>Polysphondylium</taxon>
    </lineage>
</organism>